<dbReference type="EMBL" id="JARBHB010000012">
    <property type="protein sequence ID" value="KAJ8871776.1"/>
    <property type="molecule type" value="Genomic_DNA"/>
</dbReference>
<dbReference type="PANTHER" id="PTHR33198">
    <property type="entry name" value="ANK_REP_REGION DOMAIN-CONTAINING PROTEIN-RELATED"/>
    <property type="match status" value="1"/>
</dbReference>
<gene>
    <name evidence="1" type="ORF">PR048_028116</name>
</gene>
<proteinExistence type="predicted"/>
<reference evidence="1 2" key="1">
    <citation type="submission" date="2023-02" db="EMBL/GenBank/DDBJ databases">
        <title>LHISI_Scaffold_Assembly.</title>
        <authorList>
            <person name="Stuart O.P."/>
            <person name="Cleave R."/>
            <person name="Magrath M.J.L."/>
            <person name="Mikheyev A.S."/>
        </authorList>
    </citation>
    <scope>NUCLEOTIDE SEQUENCE [LARGE SCALE GENOMIC DNA]</scope>
    <source>
        <strain evidence="1">Daus_M_001</strain>
        <tissue evidence="1">Leg muscle</tissue>
    </source>
</reference>
<keyword evidence="2" id="KW-1185">Reference proteome</keyword>
<evidence type="ECO:0008006" key="3">
    <source>
        <dbReference type="Google" id="ProtNLM"/>
    </source>
</evidence>
<evidence type="ECO:0000313" key="1">
    <source>
        <dbReference type="EMBL" id="KAJ8871776.1"/>
    </source>
</evidence>
<comment type="caution">
    <text evidence="1">The sequence shown here is derived from an EMBL/GenBank/DDBJ whole genome shotgun (WGS) entry which is preliminary data.</text>
</comment>
<dbReference type="PANTHER" id="PTHR33198:SF20">
    <property type="entry name" value="RETROTRANSPOSON GAG DOMAIN-CONTAINING PROTEIN"/>
    <property type="match status" value="1"/>
</dbReference>
<accession>A0ABQ9GIA4</accession>
<organism evidence="1 2">
    <name type="scientific">Dryococelus australis</name>
    <dbReference type="NCBI Taxonomy" id="614101"/>
    <lineage>
        <taxon>Eukaryota</taxon>
        <taxon>Metazoa</taxon>
        <taxon>Ecdysozoa</taxon>
        <taxon>Arthropoda</taxon>
        <taxon>Hexapoda</taxon>
        <taxon>Insecta</taxon>
        <taxon>Pterygota</taxon>
        <taxon>Neoptera</taxon>
        <taxon>Polyneoptera</taxon>
        <taxon>Phasmatodea</taxon>
        <taxon>Verophasmatodea</taxon>
        <taxon>Anareolatae</taxon>
        <taxon>Phasmatidae</taxon>
        <taxon>Eurycanthinae</taxon>
        <taxon>Dryococelus</taxon>
    </lineage>
</organism>
<name>A0ABQ9GIA4_9NEOP</name>
<protein>
    <recommendedName>
        <fullName evidence="3">Retrotransposon gag domain-containing protein</fullName>
    </recommendedName>
</protein>
<evidence type="ECO:0000313" key="2">
    <source>
        <dbReference type="Proteomes" id="UP001159363"/>
    </source>
</evidence>
<sequence>MDNEVTNKYIMADENKEAGATESTCILSPRASFDFRRPEEWGSWFKRFQRYRLMSGLSEKCGEIQVSALTYILGQDAEDVMNGFNLSDEESASYEVAVKRFESHFIPKRNLIYKRAKFNLRSQLTGESVDTFVTALHSLTEKCE</sequence>
<dbReference type="Proteomes" id="UP001159363">
    <property type="component" value="Chromosome 11"/>
</dbReference>